<evidence type="ECO:0000313" key="2">
    <source>
        <dbReference type="Proteomes" id="UP000029453"/>
    </source>
</evidence>
<sequence length="430" mass="46756">AQAKANQAEANAKEYANKKVASIHVPVKSVNGKTGDVRLTAADVGAETPSGAQAKANQAEASAKSYVGSLPWQRVRVTADDGAAIDISGRDLNTIVKTGFYKGANLGNAPSPLLLRDGWGYVEVIAHNPEWVLQKVYGLYANQFYMRRLTNTGWTPWTQDLYTWQKVRVTADDGNATMTGDLNADLPTGWYMGPDMANAPSKGWYYVEVIRHNHLYCIQNAYAFGGGHSHYQRKKDGGNWLPWQNIISELDQVKQSGVNAKQGLVDALNAIGIAASTNDNFATLAAKVRQANYIRSAIVSLTYRDTPTAPYYKSFFDMPSGTTKFFYTTSGSTHISGIGTTKIIALWDAFGGRIDLARSDPDEGIELISAQIDLKSGTSRAAFQRTDESRYYTTDVKGTLNPAGGISFGAYIHGSGHEVSMSFNGLVQYA</sequence>
<feature type="non-terminal residue" evidence="1">
    <location>
        <position position="1"/>
    </location>
</feature>
<proteinExistence type="predicted"/>
<gene>
    <name evidence="1" type="ORF">PPOP_0760</name>
</gene>
<organism evidence="1 2">
    <name type="scientific">Paenibacillus popilliae ATCC 14706</name>
    <dbReference type="NCBI Taxonomy" id="1212764"/>
    <lineage>
        <taxon>Bacteria</taxon>
        <taxon>Bacillati</taxon>
        <taxon>Bacillota</taxon>
        <taxon>Bacilli</taxon>
        <taxon>Bacillales</taxon>
        <taxon>Paenibacillaceae</taxon>
        <taxon>Paenibacillus</taxon>
    </lineage>
</organism>
<dbReference type="AlphaFoldDB" id="M9LG26"/>
<dbReference type="Proteomes" id="UP000029453">
    <property type="component" value="Unassembled WGS sequence"/>
</dbReference>
<evidence type="ECO:0000313" key="1">
    <source>
        <dbReference type="EMBL" id="GAC41410.1"/>
    </source>
</evidence>
<dbReference type="RefSeq" id="WP_006284720.1">
    <property type="nucleotide sequence ID" value="NZ_BALG01000029.1"/>
</dbReference>
<comment type="caution">
    <text evidence="1">The sequence shown here is derived from an EMBL/GenBank/DDBJ whole genome shotgun (WGS) entry which is preliminary data.</text>
</comment>
<dbReference type="CDD" id="cd19958">
    <property type="entry name" value="pyocin_knob"/>
    <property type="match status" value="2"/>
</dbReference>
<protein>
    <submittedName>
        <fullName evidence="1">Uncharacterized protein</fullName>
    </submittedName>
</protein>
<dbReference type="EMBL" id="BALG01000029">
    <property type="protein sequence ID" value="GAC41410.1"/>
    <property type="molecule type" value="Genomic_DNA"/>
</dbReference>
<reference evidence="1 2" key="1">
    <citation type="submission" date="2012-10" db="EMBL/GenBank/DDBJ databases">
        <title>Draft Genome Sequence of Paenibacillus popilliae ATCC 14706T.</title>
        <authorList>
            <person name="Iiyama K."/>
            <person name="Mori K."/>
            <person name="Mon H."/>
            <person name="Chieda Y."/>
            <person name="Lee J.M."/>
            <person name="Kusakabe T."/>
            <person name="Tashiro K."/>
            <person name="Asano S."/>
            <person name="Yasunaga-Aoki C."/>
            <person name="Shimizu S."/>
        </authorList>
    </citation>
    <scope>NUCLEOTIDE SEQUENCE [LARGE SCALE GENOMIC DNA]</scope>
    <source>
        <strain evidence="1 2">ATCC 14706</strain>
    </source>
</reference>
<keyword evidence="2" id="KW-1185">Reference proteome</keyword>
<accession>M9LG26</accession>
<name>M9LG26_PAEPP</name>